<proteinExistence type="predicted"/>
<dbReference type="InterPro" id="IPR011032">
    <property type="entry name" value="GroES-like_sf"/>
</dbReference>
<dbReference type="Gene3D" id="3.90.180.10">
    <property type="entry name" value="Medium-chain alcohol dehydrogenases, catalytic domain"/>
    <property type="match status" value="2"/>
</dbReference>
<dbReference type="PROSITE" id="PS00059">
    <property type="entry name" value="ADH_ZINC"/>
    <property type="match status" value="1"/>
</dbReference>
<gene>
    <name evidence="6" type="ORF">METZ01_LOCUS451464</name>
</gene>
<accession>A0A382ZTJ9</accession>
<sequence>MKNGKIKEAILEKCGKPLTLGEVQLPSELLFGQVLVKLLYSGICGAQINEIDAIKGPDKFLPHLLGHEGSGIVQEIGPGVSTVKEGDHVVLHWRPSKGIQSPTPKYIWNNKQVNAGWVTTFNEKAVISENRLTVIPDDFDMRLAPLFGCAATTAFGVVNNNAKIKVGQSVLIFGIGGVGLNIAQAASMVSAHPIVGVDLLPHKLEMAKKFGLTHGLIGGRDELDLEIRNIIGARGA</sequence>
<keyword evidence="1" id="KW-0479">Metal-binding</keyword>
<protein>
    <recommendedName>
        <fullName evidence="5">Alcohol dehydrogenase-like N-terminal domain-containing protein</fullName>
    </recommendedName>
</protein>
<evidence type="ECO:0000313" key="6">
    <source>
        <dbReference type="EMBL" id="SVD98610.1"/>
    </source>
</evidence>
<keyword evidence="2" id="KW-0862">Zinc</keyword>
<dbReference type="SUPFAM" id="SSF51735">
    <property type="entry name" value="NAD(P)-binding Rossmann-fold domains"/>
    <property type="match status" value="1"/>
</dbReference>
<dbReference type="SUPFAM" id="SSF50129">
    <property type="entry name" value="GroES-like"/>
    <property type="match status" value="1"/>
</dbReference>
<dbReference type="Pfam" id="PF08240">
    <property type="entry name" value="ADH_N"/>
    <property type="match status" value="1"/>
</dbReference>
<dbReference type="GO" id="GO:0051903">
    <property type="term" value="F:S-(hydroxymethyl)glutathione dehydrogenase [NAD(P)+] activity"/>
    <property type="evidence" value="ECO:0007669"/>
    <property type="project" value="TreeGrafter"/>
</dbReference>
<keyword evidence="4" id="KW-0520">NAD</keyword>
<dbReference type="GO" id="GO:0008270">
    <property type="term" value="F:zinc ion binding"/>
    <property type="evidence" value="ECO:0007669"/>
    <property type="project" value="InterPro"/>
</dbReference>
<name>A0A382ZTJ9_9ZZZZ</name>
<feature type="non-terminal residue" evidence="6">
    <location>
        <position position="236"/>
    </location>
</feature>
<dbReference type="AlphaFoldDB" id="A0A382ZTJ9"/>
<dbReference type="InterPro" id="IPR036291">
    <property type="entry name" value="NAD(P)-bd_dom_sf"/>
</dbReference>
<evidence type="ECO:0000256" key="3">
    <source>
        <dbReference type="ARBA" id="ARBA00023002"/>
    </source>
</evidence>
<evidence type="ECO:0000256" key="4">
    <source>
        <dbReference type="ARBA" id="ARBA00023027"/>
    </source>
</evidence>
<reference evidence="6" key="1">
    <citation type="submission" date="2018-05" db="EMBL/GenBank/DDBJ databases">
        <authorList>
            <person name="Lanie J.A."/>
            <person name="Ng W.-L."/>
            <person name="Kazmierczak K.M."/>
            <person name="Andrzejewski T.M."/>
            <person name="Davidsen T.M."/>
            <person name="Wayne K.J."/>
            <person name="Tettelin H."/>
            <person name="Glass J.I."/>
            <person name="Rusch D."/>
            <person name="Podicherti R."/>
            <person name="Tsui H.-C.T."/>
            <person name="Winkler M.E."/>
        </authorList>
    </citation>
    <scope>NUCLEOTIDE SEQUENCE</scope>
</reference>
<dbReference type="PANTHER" id="PTHR43880">
    <property type="entry name" value="ALCOHOL DEHYDROGENASE"/>
    <property type="match status" value="1"/>
</dbReference>
<dbReference type="EMBL" id="UINC01186404">
    <property type="protein sequence ID" value="SVD98610.1"/>
    <property type="molecule type" value="Genomic_DNA"/>
</dbReference>
<dbReference type="GO" id="GO:0046294">
    <property type="term" value="P:formaldehyde catabolic process"/>
    <property type="evidence" value="ECO:0007669"/>
    <property type="project" value="TreeGrafter"/>
</dbReference>
<evidence type="ECO:0000256" key="1">
    <source>
        <dbReference type="ARBA" id="ARBA00022723"/>
    </source>
</evidence>
<keyword evidence="3" id="KW-0560">Oxidoreductase</keyword>
<dbReference type="InterPro" id="IPR013154">
    <property type="entry name" value="ADH-like_N"/>
</dbReference>
<dbReference type="GO" id="GO:0005829">
    <property type="term" value="C:cytosol"/>
    <property type="evidence" value="ECO:0007669"/>
    <property type="project" value="TreeGrafter"/>
</dbReference>
<feature type="domain" description="Alcohol dehydrogenase-like N-terminal" evidence="5">
    <location>
        <begin position="32"/>
        <end position="137"/>
    </location>
</feature>
<evidence type="ECO:0000256" key="2">
    <source>
        <dbReference type="ARBA" id="ARBA00022833"/>
    </source>
</evidence>
<organism evidence="6">
    <name type="scientific">marine metagenome</name>
    <dbReference type="NCBI Taxonomy" id="408172"/>
    <lineage>
        <taxon>unclassified sequences</taxon>
        <taxon>metagenomes</taxon>
        <taxon>ecological metagenomes</taxon>
    </lineage>
</organism>
<dbReference type="Gene3D" id="3.40.50.720">
    <property type="entry name" value="NAD(P)-binding Rossmann-like Domain"/>
    <property type="match status" value="1"/>
</dbReference>
<dbReference type="InterPro" id="IPR002328">
    <property type="entry name" value="ADH_Zn_CS"/>
</dbReference>
<dbReference type="PANTHER" id="PTHR43880:SF12">
    <property type="entry name" value="ALCOHOL DEHYDROGENASE CLASS-3"/>
    <property type="match status" value="1"/>
</dbReference>
<evidence type="ECO:0000259" key="5">
    <source>
        <dbReference type="Pfam" id="PF08240"/>
    </source>
</evidence>